<dbReference type="InterPro" id="IPR051109">
    <property type="entry name" value="MAM_complex_regulator"/>
</dbReference>
<reference evidence="1" key="1">
    <citation type="journal article" date="2023" name="Mol. Biol. Evol.">
        <title>Third-Generation Sequencing Reveals the Adaptive Role of the Epigenome in Three Deep-Sea Polychaetes.</title>
        <authorList>
            <person name="Perez M."/>
            <person name="Aroh O."/>
            <person name="Sun Y."/>
            <person name="Lan Y."/>
            <person name="Juniper S.K."/>
            <person name="Young C.R."/>
            <person name="Angers B."/>
            <person name="Qian P.Y."/>
        </authorList>
    </citation>
    <scope>NUCLEOTIDE SEQUENCE</scope>
    <source>
        <strain evidence="1">P08H-3</strain>
    </source>
</reference>
<dbReference type="AlphaFoldDB" id="A0AAD9ITP7"/>
<evidence type="ECO:0008006" key="3">
    <source>
        <dbReference type="Google" id="ProtNLM"/>
    </source>
</evidence>
<dbReference type="PANTHER" id="PTHR14063">
    <property type="entry name" value="PROTEIN LIN-7 HOMOLOG"/>
    <property type="match status" value="1"/>
</dbReference>
<evidence type="ECO:0000313" key="1">
    <source>
        <dbReference type="EMBL" id="KAK2140684.1"/>
    </source>
</evidence>
<dbReference type="Gene3D" id="2.30.42.10">
    <property type="match status" value="1"/>
</dbReference>
<dbReference type="Proteomes" id="UP001208570">
    <property type="component" value="Unassembled WGS sequence"/>
</dbReference>
<dbReference type="EMBL" id="JAODUP010001278">
    <property type="protein sequence ID" value="KAK2140684.1"/>
    <property type="molecule type" value="Genomic_DNA"/>
</dbReference>
<sequence>MNPDLIRVELPPYEPPPPWLPPEKRRGHLMYDCDLREFLPHTVLLERQSPADSLGFHIRGGVEQNCGLFISKASCKELRSRQIRFEGRRPVNKIYFLQVIAVNKRSFESIDHTEAVNILKGSLRVEMIVRYFPYGYKKTYNVIENQAQAMSPR</sequence>
<dbReference type="InterPro" id="IPR036034">
    <property type="entry name" value="PDZ_sf"/>
</dbReference>
<gene>
    <name evidence="1" type="ORF">LSH36_1279g00015</name>
</gene>
<accession>A0AAD9ITP7</accession>
<comment type="caution">
    <text evidence="1">The sequence shown here is derived from an EMBL/GenBank/DDBJ whole genome shotgun (WGS) entry which is preliminary data.</text>
</comment>
<proteinExistence type="predicted"/>
<name>A0AAD9ITP7_9ANNE</name>
<protein>
    <recommendedName>
        <fullName evidence="3">PDZ domain-containing protein</fullName>
    </recommendedName>
</protein>
<keyword evidence="2" id="KW-1185">Reference proteome</keyword>
<organism evidence="1 2">
    <name type="scientific">Paralvinella palmiformis</name>
    <dbReference type="NCBI Taxonomy" id="53620"/>
    <lineage>
        <taxon>Eukaryota</taxon>
        <taxon>Metazoa</taxon>
        <taxon>Spiralia</taxon>
        <taxon>Lophotrochozoa</taxon>
        <taxon>Annelida</taxon>
        <taxon>Polychaeta</taxon>
        <taxon>Sedentaria</taxon>
        <taxon>Canalipalpata</taxon>
        <taxon>Terebellida</taxon>
        <taxon>Terebelliformia</taxon>
        <taxon>Alvinellidae</taxon>
        <taxon>Paralvinella</taxon>
    </lineage>
</organism>
<evidence type="ECO:0000313" key="2">
    <source>
        <dbReference type="Proteomes" id="UP001208570"/>
    </source>
</evidence>